<organism evidence="6 7">
    <name type="scientific">Ciceribacter selenitireducens ATCC BAA-1503</name>
    <dbReference type="NCBI Taxonomy" id="1336235"/>
    <lineage>
        <taxon>Bacteria</taxon>
        <taxon>Pseudomonadati</taxon>
        <taxon>Pseudomonadota</taxon>
        <taxon>Alphaproteobacteria</taxon>
        <taxon>Hyphomicrobiales</taxon>
        <taxon>Rhizobiaceae</taxon>
        <taxon>Ciceribacter</taxon>
    </lineage>
</organism>
<keyword evidence="7" id="KW-1185">Reference proteome</keyword>
<keyword evidence="4 5" id="KW-0472">Membrane</keyword>
<dbReference type="GO" id="GO:0016020">
    <property type="term" value="C:membrane"/>
    <property type="evidence" value="ECO:0007669"/>
    <property type="project" value="UniProtKB-SubCell"/>
</dbReference>
<dbReference type="Pfam" id="PF01124">
    <property type="entry name" value="MAPEG"/>
    <property type="match status" value="1"/>
</dbReference>
<dbReference type="OrthoDB" id="464934at2"/>
<dbReference type="GO" id="GO:0004364">
    <property type="term" value="F:glutathione transferase activity"/>
    <property type="evidence" value="ECO:0007669"/>
    <property type="project" value="TreeGrafter"/>
</dbReference>
<comment type="subcellular location">
    <subcellularLocation>
        <location evidence="1">Membrane</location>
        <topology evidence="1">Multi-pass membrane protein</topology>
    </subcellularLocation>
</comment>
<feature type="transmembrane region" description="Helical" evidence="5">
    <location>
        <begin position="103"/>
        <end position="124"/>
    </location>
</feature>
<proteinExistence type="predicted"/>
<keyword evidence="3 5" id="KW-1133">Transmembrane helix</keyword>
<dbReference type="SUPFAM" id="SSF161084">
    <property type="entry name" value="MAPEG domain-like"/>
    <property type="match status" value="1"/>
</dbReference>
<evidence type="ECO:0008006" key="8">
    <source>
        <dbReference type="Google" id="ProtNLM"/>
    </source>
</evidence>
<dbReference type="STRING" id="1336235.GCA_000518785_04402"/>
<dbReference type="GO" id="GO:0004602">
    <property type="term" value="F:glutathione peroxidase activity"/>
    <property type="evidence" value="ECO:0007669"/>
    <property type="project" value="TreeGrafter"/>
</dbReference>
<evidence type="ECO:0000256" key="5">
    <source>
        <dbReference type="SAM" id="Phobius"/>
    </source>
</evidence>
<evidence type="ECO:0000256" key="4">
    <source>
        <dbReference type="ARBA" id="ARBA00023136"/>
    </source>
</evidence>
<accession>A0A376ADY1</accession>
<reference evidence="7" key="1">
    <citation type="submission" date="2018-07" db="EMBL/GenBank/DDBJ databases">
        <authorList>
            <person name="Peiro R."/>
            <person name="Begona"/>
            <person name="Cbmso G."/>
            <person name="Lopez M."/>
            <person name="Gonzalez S."/>
        </authorList>
    </citation>
    <scope>NUCLEOTIDE SEQUENCE [LARGE SCALE GENOMIC DNA]</scope>
</reference>
<dbReference type="PANTHER" id="PTHR10250:SF15">
    <property type="entry name" value="MICROSOMAL GLUTATHIONE S-TRANSFERASE-RELATED"/>
    <property type="match status" value="1"/>
</dbReference>
<evidence type="ECO:0000256" key="2">
    <source>
        <dbReference type="ARBA" id="ARBA00022692"/>
    </source>
</evidence>
<evidence type="ECO:0000256" key="3">
    <source>
        <dbReference type="ARBA" id="ARBA00022989"/>
    </source>
</evidence>
<protein>
    <recommendedName>
        <fullName evidence="8">MAPEG family protein</fullName>
    </recommendedName>
</protein>
<dbReference type="AlphaFoldDB" id="A0A376ADY1"/>
<dbReference type="InterPro" id="IPR023352">
    <property type="entry name" value="MAPEG-like_dom_sf"/>
</dbReference>
<dbReference type="Proteomes" id="UP000254764">
    <property type="component" value="Unassembled WGS sequence"/>
</dbReference>
<evidence type="ECO:0000313" key="6">
    <source>
        <dbReference type="EMBL" id="SSC66059.1"/>
    </source>
</evidence>
<dbReference type="InterPro" id="IPR001129">
    <property type="entry name" value="Membr-assoc_MAPEG"/>
</dbReference>
<dbReference type="EMBL" id="UEYP01000020">
    <property type="protein sequence ID" value="SSC66059.1"/>
    <property type="molecule type" value="Genomic_DNA"/>
</dbReference>
<name>A0A376ADY1_9HYPH</name>
<evidence type="ECO:0000256" key="1">
    <source>
        <dbReference type="ARBA" id="ARBA00004141"/>
    </source>
</evidence>
<dbReference type="Gene3D" id="1.20.120.550">
    <property type="entry name" value="Membrane associated eicosanoid/glutathione metabolism-like domain"/>
    <property type="match status" value="1"/>
</dbReference>
<dbReference type="InterPro" id="IPR050997">
    <property type="entry name" value="MAPEG"/>
</dbReference>
<sequence length="127" mass="13984">MRFTVLATFAALVAYIWFLLKVARARQQFGVEAPKTTGNADFERIFRVQQNTVEQLVLFLPSLWLFGFYVSDAIAGLLGLCWTASRVLYASEYYADAKKRGPGAALTFLIGIVLLVGGTIGALLRMG</sequence>
<dbReference type="RefSeq" id="WP_115672477.1">
    <property type="nucleotide sequence ID" value="NZ_UEYP01000020.1"/>
</dbReference>
<dbReference type="PANTHER" id="PTHR10250">
    <property type="entry name" value="MICROSOMAL GLUTATHIONE S-TRANSFERASE"/>
    <property type="match status" value="1"/>
</dbReference>
<gene>
    <name evidence="6" type="ORF">RHIZ70_1767</name>
</gene>
<dbReference type="GO" id="GO:0006691">
    <property type="term" value="P:leukotriene metabolic process"/>
    <property type="evidence" value="ECO:0007669"/>
    <property type="project" value="UniProtKB-ARBA"/>
</dbReference>
<keyword evidence="2 5" id="KW-0812">Transmembrane</keyword>
<evidence type="ECO:0000313" key="7">
    <source>
        <dbReference type="Proteomes" id="UP000254764"/>
    </source>
</evidence>
<feature type="transmembrane region" description="Helical" evidence="5">
    <location>
        <begin position="63"/>
        <end position="82"/>
    </location>
</feature>